<dbReference type="GO" id="GO:0030983">
    <property type="term" value="F:mismatched DNA binding"/>
    <property type="evidence" value="ECO:0007669"/>
    <property type="project" value="InterPro"/>
</dbReference>
<dbReference type="InterPro" id="IPR000432">
    <property type="entry name" value="DNA_mismatch_repair_MutS_C"/>
</dbReference>
<dbReference type="PANTHER" id="PTHR11361:SF152">
    <property type="entry name" value="DNA MISMATCH REPAIR PROTEIN"/>
    <property type="match status" value="1"/>
</dbReference>
<evidence type="ECO:0000259" key="5">
    <source>
        <dbReference type="SMART" id="SM00534"/>
    </source>
</evidence>
<keyword evidence="3" id="KW-0238">DNA-binding</keyword>
<dbReference type="SUPFAM" id="SSF52540">
    <property type="entry name" value="P-loop containing nucleoside triphosphate hydrolases"/>
    <property type="match status" value="1"/>
</dbReference>
<evidence type="ECO:0000313" key="6">
    <source>
        <dbReference type="EMBL" id="SEF38745.1"/>
    </source>
</evidence>
<keyword evidence="4" id="KW-0472">Membrane</keyword>
<accession>A0A1H5RK47</accession>
<evidence type="ECO:0000256" key="4">
    <source>
        <dbReference type="SAM" id="Phobius"/>
    </source>
</evidence>
<dbReference type="PANTHER" id="PTHR11361">
    <property type="entry name" value="DNA MISMATCH REPAIR PROTEIN MUTS FAMILY MEMBER"/>
    <property type="match status" value="1"/>
</dbReference>
<keyword evidence="4" id="KW-0812">Transmembrane</keyword>
<proteinExistence type="predicted"/>
<keyword evidence="7" id="KW-1185">Reference proteome</keyword>
<dbReference type="GO" id="GO:0005829">
    <property type="term" value="C:cytosol"/>
    <property type="evidence" value="ECO:0007669"/>
    <property type="project" value="TreeGrafter"/>
</dbReference>
<evidence type="ECO:0000256" key="1">
    <source>
        <dbReference type="ARBA" id="ARBA00022741"/>
    </source>
</evidence>
<feature type="transmembrane region" description="Helical" evidence="4">
    <location>
        <begin position="6"/>
        <end position="24"/>
    </location>
</feature>
<feature type="domain" description="DNA mismatch repair proteins mutS family" evidence="5">
    <location>
        <begin position="364"/>
        <end position="550"/>
    </location>
</feature>
<evidence type="ECO:0000256" key="3">
    <source>
        <dbReference type="ARBA" id="ARBA00023125"/>
    </source>
</evidence>
<keyword evidence="2" id="KW-0067">ATP-binding</keyword>
<dbReference type="AlphaFoldDB" id="A0A1H5RK47"/>
<sequence>MNNKDIVWILIIIAAIVSIIYAYISQRRAARIKLHKRLKKSYGKKANKKTSLDELEQITHFYKNRASGECVDDISWNDLDMDRVFHALNNTNSSIGQEFLYKMIRETDKSEEELKKINDYANSFDEDEDSRFKIQKIFAFIGYAKHMAVSDYVDMIVELKPKSNIANYLSPILLIASLVVLLAINPSIGILLVIVAMIFCVVTYYRFKADVERYFVCINQIVKMIKASKDIVNLDLDFLADSNARLKELSKAFSKIYNNSAMLETGNVTGSISEIIMDYLRMLTHIDLIKFNNMVKLLNNKEQEIYELMDVLGFIESTIAIASFRKSLPYYSVPEFVEGDISINLEEAYHPLIDNPVVNSISENGNVLLTGSNASGKSTFLKTVAINAILSRTINTSLSKSYKAPKFRIYSSMALRDDLEANNSYYIVEIKSIKRIFDSLDDNKKPLLIFIDEVLKGTNTVERVAASTQILSSLGKSKAFVFAATHDVELTTLLEKEYENYHFRENVTDDEVLFDYKLHKGPATTRNAIKLLSVLGFDKEIVDKSNERAAYFLENASWKVEI</sequence>
<dbReference type="Proteomes" id="UP000236726">
    <property type="component" value="Unassembled WGS sequence"/>
</dbReference>
<protein>
    <submittedName>
        <fullName evidence="6">MutS domain V</fullName>
    </submittedName>
</protein>
<evidence type="ECO:0000313" key="7">
    <source>
        <dbReference type="Proteomes" id="UP000236726"/>
    </source>
</evidence>
<dbReference type="InterPro" id="IPR027417">
    <property type="entry name" value="P-loop_NTPase"/>
</dbReference>
<dbReference type="GO" id="GO:0006298">
    <property type="term" value="P:mismatch repair"/>
    <property type="evidence" value="ECO:0007669"/>
    <property type="project" value="InterPro"/>
</dbReference>
<feature type="transmembrane region" description="Helical" evidence="4">
    <location>
        <begin position="165"/>
        <end position="184"/>
    </location>
</feature>
<dbReference type="InterPro" id="IPR045076">
    <property type="entry name" value="MutS"/>
</dbReference>
<gene>
    <name evidence="6" type="ORF">SAMN05216537_10183</name>
</gene>
<evidence type="ECO:0000256" key="2">
    <source>
        <dbReference type="ARBA" id="ARBA00022840"/>
    </source>
</evidence>
<keyword evidence="4" id="KW-1133">Transmembrane helix</keyword>
<keyword evidence="1" id="KW-0547">Nucleotide-binding</keyword>
<dbReference type="RefSeq" id="WP_103951999.1">
    <property type="nucleotide sequence ID" value="NZ_FNUL01000001.1"/>
</dbReference>
<dbReference type="GO" id="GO:0005524">
    <property type="term" value="F:ATP binding"/>
    <property type="evidence" value="ECO:0007669"/>
    <property type="project" value="UniProtKB-KW"/>
</dbReference>
<dbReference type="SMART" id="SM00534">
    <property type="entry name" value="MUTSac"/>
    <property type="match status" value="1"/>
</dbReference>
<name>A0A1H5RK47_9FIRM</name>
<reference evidence="6 7" key="1">
    <citation type="submission" date="2016-10" db="EMBL/GenBank/DDBJ databases">
        <authorList>
            <person name="de Groot N.N."/>
        </authorList>
    </citation>
    <scope>NUCLEOTIDE SEQUENCE [LARGE SCALE GENOMIC DNA]</scope>
    <source>
        <strain evidence="6 7">D15d</strain>
    </source>
</reference>
<feature type="transmembrane region" description="Helical" evidence="4">
    <location>
        <begin position="190"/>
        <end position="207"/>
    </location>
</feature>
<dbReference type="GO" id="GO:0140664">
    <property type="term" value="F:ATP-dependent DNA damage sensor activity"/>
    <property type="evidence" value="ECO:0007669"/>
    <property type="project" value="InterPro"/>
</dbReference>
<dbReference type="Pfam" id="PF00488">
    <property type="entry name" value="MutS_V"/>
    <property type="match status" value="1"/>
</dbReference>
<dbReference type="Gene3D" id="3.40.50.300">
    <property type="entry name" value="P-loop containing nucleotide triphosphate hydrolases"/>
    <property type="match status" value="1"/>
</dbReference>
<organism evidence="6 7">
    <name type="scientific">Lachnospira multipara</name>
    <dbReference type="NCBI Taxonomy" id="28051"/>
    <lineage>
        <taxon>Bacteria</taxon>
        <taxon>Bacillati</taxon>
        <taxon>Bacillota</taxon>
        <taxon>Clostridia</taxon>
        <taxon>Lachnospirales</taxon>
        <taxon>Lachnospiraceae</taxon>
        <taxon>Lachnospira</taxon>
    </lineage>
</organism>
<dbReference type="EMBL" id="FNUL01000001">
    <property type="protein sequence ID" value="SEF38745.1"/>
    <property type="molecule type" value="Genomic_DNA"/>
</dbReference>